<comment type="similarity">
    <text evidence="1">Belongs to the AB hydrolase superfamily. AB hydrolase 4 family.</text>
</comment>
<evidence type="ECO:0000256" key="3">
    <source>
        <dbReference type="SAM" id="Phobius"/>
    </source>
</evidence>
<dbReference type="InterPro" id="IPR029058">
    <property type="entry name" value="AB_hydrolase_fold"/>
</dbReference>
<sequence length="448" mass="48953">MSNATAMSLPPWRYWCKYYFSTLLLSLASLFHLFVCVLCMVFLSCCIGGNLLYLRVKGKDQLEVLKVDVQSSSNPYAAFLSSHIPPFFLPVVPKGMPAWLGATTAVSWLWKGKGLGRGGERFRLVREGVEVELEILWSDEEAPPSVLIFPPLLRPVPSVLALLVETIRRKGGGYETIGIVKMNDAWVHEGDVSTASSEDVVRGGSVEERNEGRKVTDTATNPTSLPPSPPMSCIAYSTSGTLLMNYLQKFPTRPLFHSCVCICPPHDLLSYYTSLLSSCCSSPLAFLHLNCTLLELKRLLLKLHYAALAAGRPAPVVPWLLARSSVTWRVREVAAALLLSSPSPAARDGALDIDGHLRSASPSFGDMGRVGVPLLLLHSDDDPLVGRGTVNERFENPFVVVGTVDRGGHCAWAADLKGRSWGCDAAVGFLRAARRGDGEEEERGWKRS</sequence>
<comment type="caution">
    <text evidence="4">The sequence shown here is derived from an EMBL/GenBank/DDBJ whole genome shotgun (WGS) entry which is preliminary data.</text>
</comment>
<dbReference type="GO" id="GO:0047372">
    <property type="term" value="F:monoacylglycerol lipase activity"/>
    <property type="evidence" value="ECO:0007669"/>
    <property type="project" value="TreeGrafter"/>
</dbReference>
<evidence type="ECO:0000313" key="5">
    <source>
        <dbReference type="Proteomes" id="UP001165082"/>
    </source>
</evidence>
<dbReference type="SUPFAM" id="SSF53474">
    <property type="entry name" value="alpha/beta-Hydrolases"/>
    <property type="match status" value="1"/>
</dbReference>
<dbReference type="Gene3D" id="3.40.50.1820">
    <property type="entry name" value="alpha/beta hydrolase"/>
    <property type="match status" value="1"/>
</dbReference>
<gene>
    <name evidence="4" type="ORF">TrRE_jg6144</name>
</gene>
<dbReference type="OrthoDB" id="10522617at2759"/>
<evidence type="ECO:0000313" key="4">
    <source>
        <dbReference type="EMBL" id="GMH65003.1"/>
    </source>
</evidence>
<organism evidence="4 5">
    <name type="scientific">Triparma retinervis</name>
    <dbReference type="NCBI Taxonomy" id="2557542"/>
    <lineage>
        <taxon>Eukaryota</taxon>
        <taxon>Sar</taxon>
        <taxon>Stramenopiles</taxon>
        <taxon>Ochrophyta</taxon>
        <taxon>Bolidophyceae</taxon>
        <taxon>Parmales</taxon>
        <taxon>Triparmaceae</taxon>
        <taxon>Triparma</taxon>
    </lineage>
</organism>
<feature type="non-terminal residue" evidence="4">
    <location>
        <position position="1"/>
    </location>
</feature>
<keyword evidence="3" id="KW-0812">Transmembrane</keyword>
<accession>A0A9W7A9B1</accession>
<dbReference type="EMBL" id="BRXZ01001195">
    <property type="protein sequence ID" value="GMH65003.1"/>
    <property type="molecule type" value="Genomic_DNA"/>
</dbReference>
<evidence type="ECO:0000256" key="2">
    <source>
        <dbReference type="SAM" id="MobiDB-lite"/>
    </source>
</evidence>
<keyword evidence="3" id="KW-1133">Transmembrane helix</keyword>
<dbReference type="PANTHER" id="PTHR10794:SF93">
    <property type="entry name" value="SERINE AMINOPEPTIDASE S33 DOMAIN-CONTAINING PROTEIN"/>
    <property type="match status" value="1"/>
</dbReference>
<reference evidence="4" key="1">
    <citation type="submission" date="2022-07" db="EMBL/GenBank/DDBJ databases">
        <title>Genome analysis of Parmales, a sister group of diatoms, reveals the evolutionary specialization of diatoms from phago-mixotrophs to photoautotrophs.</title>
        <authorList>
            <person name="Ban H."/>
            <person name="Sato S."/>
            <person name="Yoshikawa S."/>
            <person name="Kazumasa Y."/>
            <person name="Nakamura Y."/>
            <person name="Ichinomiya M."/>
            <person name="Saitoh K."/>
            <person name="Sato N."/>
            <person name="Blanc-Mathieu R."/>
            <person name="Endo H."/>
            <person name="Kuwata A."/>
            <person name="Ogata H."/>
        </authorList>
    </citation>
    <scope>NUCLEOTIDE SEQUENCE</scope>
</reference>
<proteinExistence type="inferred from homology"/>
<protein>
    <submittedName>
        <fullName evidence="4">Uncharacterized protein</fullName>
    </submittedName>
</protein>
<dbReference type="PANTHER" id="PTHR10794">
    <property type="entry name" value="ABHYDROLASE DOMAIN-CONTAINING PROTEIN"/>
    <property type="match status" value="1"/>
</dbReference>
<dbReference type="AlphaFoldDB" id="A0A9W7A9B1"/>
<feature type="transmembrane region" description="Helical" evidence="3">
    <location>
        <begin position="20"/>
        <end position="53"/>
    </location>
</feature>
<feature type="compositionally biased region" description="Basic and acidic residues" evidence="2">
    <location>
        <begin position="199"/>
        <end position="216"/>
    </location>
</feature>
<dbReference type="GO" id="GO:0034338">
    <property type="term" value="F:short-chain carboxylesterase activity"/>
    <property type="evidence" value="ECO:0007669"/>
    <property type="project" value="TreeGrafter"/>
</dbReference>
<keyword evidence="3" id="KW-0472">Membrane</keyword>
<evidence type="ECO:0000256" key="1">
    <source>
        <dbReference type="ARBA" id="ARBA00010884"/>
    </source>
</evidence>
<dbReference type="Proteomes" id="UP001165082">
    <property type="component" value="Unassembled WGS sequence"/>
</dbReference>
<feature type="region of interest" description="Disordered" evidence="2">
    <location>
        <begin position="197"/>
        <end position="228"/>
    </location>
</feature>
<name>A0A9W7A9B1_9STRA</name>
<keyword evidence="5" id="KW-1185">Reference proteome</keyword>
<dbReference type="InterPro" id="IPR050960">
    <property type="entry name" value="AB_hydrolase_4_sf"/>
</dbReference>